<keyword evidence="2" id="KW-0433">Leucine-rich repeat</keyword>
<keyword evidence="3" id="KW-0677">Repeat</keyword>
<dbReference type="Gene3D" id="3.80.10.10">
    <property type="entry name" value="Ribonuclease Inhibitor"/>
    <property type="match status" value="1"/>
</dbReference>
<dbReference type="PANTHER" id="PTHR48059:SF30">
    <property type="entry name" value="OS06G0587000 PROTEIN"/>
    <property type="match status" value="1"/>
</dbReference>
<evidence type="ECO:0000256" key="4">
    <source>
        <dbReference type="ARBA" id="ARBA00038043"/>
    </source>
</evidence>
<evidence type="ECO:0000313" key="7">
    <source>
        <dbReference type="Proteomes" id="UP001497512"/>
    </source>
</evidence>
<comment type="subcellular location">
    <subcellularLocation>
        <location evidence="1">Cell envelope</location>
    </subcellularLocation>
</comment>
<dbReference type="InterPro" id="IPR001611">
    <property type="entry name" value="Leu-rich_rpt"/>
</dbReference>
<evidence type="ECO:0000256" key="1">
    <source>
        <dbReference type="ARBA" id="ARBA00004196"/>
    </source>
</evidence>
<evidence type="ECO:0000256" key="2">
    <source>
        <dbReference type="ARBA" id="ARBA00022614"/>
    </source>
</evidence>
<sequence>MLLCGLASGSLAIMCNASDRNALLAFKAQLIDTEGALNDWDAQTDCCIWTSSSLDFKGVTCDKTHSRANSLNLWATCRNCVRNSSLIVDPKIDGSNFGASLSGLTALTQLSFTNLQIRFRFSIPPAITLTNLVSLSLSGCQFSGPSIPAEVGNIVKLTDLSINGNQFPGGLRDSIGNLKNPNSLYLANNQMKSIGSTRITLLKKLDYLHLGYNKISGPIPKWLGGITLTGVLSGELGLIFNQFPQPSATARS</sequence>
<protein>
    <recommendedName>
        <fullName evidence="5">Leucine-rich repeat-containing N-terminal plant-type domain-containing protein</fullName>
    </recommendedName>
</protein>
<dbReference type="PANTHER" id="PTHR48059">
    <property type="entry name" value="POLYGALACTURONASE INHIBITOR 1"/>
    <property type="match status" value="1"/>
</dbReference>
<dbReference type="InterPro" id="IPR032675">
    <property type="entry name" value="LRR_dom_sf"/>
</dbReference>
<organism evidence="6 7">
    <name type="scientific">Sphagnum troendelagicum</name>
    <dbReference type="NCBI Taxonomy" id="128251"/>
    <lineage>
        <taxon>Eukaryota</taxon>
        <taxon>Viridiplantae</taxon>
        <taxon>Streptophyta</taxon>
        <taxon>Embryophyta</taxon>
        <taxon>Bryophyta</taxon>
        <taxon>Sphagnophytina</taxon>
        <taxon>Sphagnopsida</taxon>
        <taxon>Sphagnales</taxon>
        <taxon>Sphagnaceae</taxon>
        <taxon>Sphagnum</taxon>
    </lineage>
</organism>
<dbReference type="Pfam" id="PF00560">
    <property type="entry name" value="LRR_1"/>
    <property type="match status" value="2"/>
</dbReference>
<comment type="similarity">
    <text evidence="4">Belongs to the polygalacturonase-inhibiting protein family.</text>
</comment>
<reference evidence="6" key="1">
    <citation type="submission" date="2024-02" db="EMBL/GenBank/DDBJ databases">
        <authorList>
            <consortium name="ELIXIR-Norway"/>
            <consortium name="Elixir Norway"/>
        </authorList>
    </citation>
    <scope>NUCLEOTIDE SEQUENCE</scope>
</reference>
<name>A0ABP0UJ43_9BRYO</name>
<dbReference type="Pfam" id="PF08263">
    <property type="entry name" value="LRRNT_2"/>
    <property type="match status" value="1"/>
</dbReference>
<feature type="domain" description="Leucine-rich repeat-containing N-terminal plant-type" evidence="5">
    <location>
        <begin position="17"/>
        <end position="62"/>
    </location>
</feature>
<dbReference type="EMBL" id="OZ019896">
    <property type="protein sequence ID" value="CAK9222162.1"/>
    <property type="molecule type" value="Genomic_DNA"/>
</dbReference>
<accession>A0ABP0UJ43</accession>
<dbReference type="SUPFAM" id="SSF52058">
    <property type="entry name" value="L domain-like"/>
    <property type="match status" value="1"/>
</dbReference>
<proteinExistence type="inferred from homology"/>
<evidence type="ECO:0000313" key="6">
    <source>
        <dbReference type="EMBL" id="CAK9222162.1"/>
    </source>
</evidence>
<dbReference type="InterPro" id="IPR051848">
    <property type="entry name" value="PGIP"/>
</dbReference>
<keyword evidence="7" id="KW-1185">Reference proteome</keyword>
<dbReference type="Proteomes" id="UP001497512">
    <property type="component" value="Chromosome 4"/>
</dbReference>
<evidence type="ECO:0000259" key="5">
    <source>
        <dbReference type="Pfam" id="PF08263"/>
    </source>
</evidence>
<dbReference type="InterPro" id="IPR013210">
    <property type="entry name" value="LRR_N_plant-typ"/>
</dbReference>
<gene>
    <name evidence="6" type="ORF">CSSPTR1EN2_LOCUS15927</name>
</gene>
<evidence type="ECO:0000256" key="3">
    <source>
        <dbReference type="ARBA" id="ARBA00022737"/>
    </source>
</evidence>